<name>A0A934PX39_9SPHI</name>
<dbReference type="Proteomes" id="UP000613193">
    <property type="component" value="Unassembled WGS sequence"/>
</dbReference>
<dbReference type="GO" id="GO:0005975">
    <property type="term" value="P:carbohydrate metabolic process"/>
    <property type="evidence" value="ECO:0007669"/>
    <property type="project" value="InterPro"/>
</dbReference>
<evidence type="ECO:0000256" key="1">
    <source>
        <dbReference type="ARBA" id="ARBA00001946"/>
    </source>
</evidence>
<keyword evidence="4" id="KW-0460">Magnesium</keyword>
<proteinExistence type="predicted"/>
<keyword evidence="2" id="KW-0479">Metal-binding</keyword>
<dbReference type="SUPFAM" id="SSF88713">
    <property type="entry name" value="Glycoside hydrolase/deacetylase"/>
    <property type="match status" value="1"/>
</dbReference>
<evidence type="ECO:0000313" key="7">
    <source>
        <dbReference type="Proteomes" id="UP000613193"/>
    </source>
</evidence>
<dbReference type="InterPro" id="IPR006879">
    <property type="entry name" value="YdjC-like"/>
</dbReference>
<dbReference type="Gene3D" id="3.20.20.370">
    <property type="entry name" value="Glycoside hydrolase/deacetylase"/>
    <property type="match status" value="1"/>
</dbReference>
<organism evidence="6 7">
    <name type="scientific">Mucilaginibacter segetis</name>
    <dbReference type="NCBI Taxonomy" id="2793071"/>
    <lineage>
        <taxon>Bacteria</taxon>
        <taxon>Pseudomonadati</taxon>
        <taxon>Bacteroidota</taxon>
        <taxon>Sphingobacteriia</taxon>
        <taxon>Sphingobacteriales</taxon>
        <taxon>Sphingobacteriaceae</taxon>
        <taxon>Mucilaginibacter</taxon>
    </lineage>
</organism>
<dbReference type="GO" id="GO:0046872">
    <property type="term" value="F:metal ion binding"/>
    <property type="evidence" value="ECO:0007669"/>
    <property type="project" value="UniProtKB-KW"/>
</dbReference>
<dbReference type="EMBL" id="JAEHFW010000003">
    <property type="protein sequence ID" value="MBK0380696.1"/>
    <property type="molecule type" value="Genomic_DNA"/>
</dbReference>
<evidence type="ECO:0000256" key="5">
    <source>
        <dbReference type="ARBA" id="ARBA00023277"/>
    </source>
</evidence>
<dbReference type="Pfam" id="PF04794">
    <property type="entry name" value="YdjC"/>
    <property type="match status" value="1"/>
</dbReference>
<sequence length="242" mass="27894">MPIPNNVIATADDFGLSNSVNKAVLYSYEQGIINSTSLLTNTAGFKEAAEFINQYSCIKNVGIHINLAEGKPLTNMSRTFLDNNGQWDTAKINSKLNLYTKQMSIAFEKEIHAQINKARANNILLTHIDSHYHLHTLPGFYKLFIKTAKHFNLKLRLAQTFRENSYIKFLYRQYINYIIKKSKLNYSDNFQTVAHFLTIINNGRKPNGNIEIMLHPDLDQTGKLTDHFDKDTMRNWLMFLKA</sequence>
<dbReference type="PANTHER" id="PTHR31609">
    <property type="entry name" value="YDJC DEACETYLASE FAMILY MEMBER"/>
    <property type="match status" value="1"/>
</dbReference>
<comment type="cofactor">
    <cofactor evidence="1">
        <name>Mg(2+)</name>
        <dbReference type="ChEBI" id="CHEBI:18420"/>
    </cofactor>
</comment>
<dbReference type="GO" id="GO:0019213">
    <property type="term" value="F:deacetylase activity"/>
    <property type="evidence" value="ECO:0007669"/>
    <property type="project" value="TreeGrafter"/>
</dbReference>
<comment type="caution">
    <text evidence="6">The sequence shown here is derived from an EMBL/GenBank/DDBJ whole genome shotgun (WGS) entry which is preliminary data.</text>
</comment>
<evidence type="ECO:0000256" key="4">
    <source>
        <dbReference type="ARBA" id="ARBA00022842"/>
    </source>
</evidence>
<evidence type="ECO:0000256" key="3">
    <source>
        <dbReference type="ARBA" id="ARBA00022801"/>
    </source>
</evidence>
<keyword evidence="7" id="KW-1185">Reference proteome</keyword>
<protein>
    <submittedName>
        <fullName evidence="6">ChbG/HpnK family deacetylase</fullName>
    </submittedName>
</protein>
<dbReference type="RefSeq" id="WP_200067239.1">
    <property type="nucleotide sequence ID" value="NZ_JAEHFW010000003.1"/>
</dbReference>
<dbReference type="InterPro" id="IPR011330">
    <property type="entry name" value="Glyco_hydro/deAcase_b/a-brl"/>
</dbReference>
<keyword evidence="3" id="KW-0378">Hydrolase</keyword>
<dbReference type="PANTHER" id="PTHR31609:SF1">
    <property type="entry name" value="CARBOHYDRATE DEACETYLASE"/>
    <property type="match status" value="1"/>
</dbReference>
<dbReference type="AlphaFoldDB" id="A0A934PX39"/>
<evidence type="ECO:0000313" key="6">
    <source>
        <dbReference type="EMBL" id="MBK0380696.1"/>
    </source>
</evidence>
<keyword evidence="5" id="KW-0119">Carbohydrate metabolism</keyword>
<accession>A0A934PX39</accession>
<dbReference type="GO" id="GO:0016787">
    <property type="term" value="F:hydrolase activity"/>
    <property type="evidence" value="ECO:0007669"/>
    <property type="project" value="UniProtKB-KW"/>
</dbReference>
<evidence type="ECO:0000256" key="2">
    <source>
        <dbReference type="ARBA" id="ARBA00022723"/>
    </source>
</evidence>
<reference evidence="6" key="1">
    <citation type="submission" date="2020-12" db="EMBL/GenBank/DDBJ databases">
        <title>Bacterial novel species Mucilaginibacter sp. SD-g isolated from soil.</title>
        <authorList>
            <person name="Jung H.-Y."/>
        </authorList>
    </citation>
    <scope>NUCLEOTIDE SEQUENCE</scope>
    <source>
        <strain evidence="6">SD-g</strain>
    </source>
</reference>
<gene>
    <name evidence="6" type="ORF">I5M19_15335</name>
</gene>